<dbReference type="PANTHER" id="PTHR30486:SF6">
    <property type="entry name" value="TYPE IV PILUS RETRACTATION ATPASE PILT"/>
    <property type="match status" value="1"/>
</dbReference>
<dbReference type="Proteomes" id="UP000663937">
    <property type="component" value="Chromosome"/>
</dbReference>
<dbReference type="RefSeq" id="WP_227422813.1">
    <property type="nucleotide sequence ID" value="NZ_CP071868.1"/>
</dbReference>
<protein>
    <submittedName>
        <fullName evidence="3">CpaF family protein</fullName>
    </submittedName>
</protein>
<reference evidence="3" key="1">
    <citation type="submission" date="2021-03" db="EMBL/GenBank/DDBJ databases">
        <title>Pengzhenrongella sicca gen. nov., sp. nov., a new member of suborder Micrococcineae isolated from High-Arctic tundra soil.</title>
        <authorList>
            <person name="Peng F."/>
        </authorList>
    </citation>
    <scope>NUCLEOTIDE SEQUENCE</scope>
    <source>
        <strain evidence="3">LRZ-2</strain>
    </source>
</reference>
<sequence length="464" mass="50298">MTAIDYTRPVRSPAASEGVDWAFVAVLRARASSRLADEVGRREQISKLAQEELGRSIILDLIETAVADRIDAGMAVWSEPQRKVIAKAVFDALFRLGRLQPLVEDARVENIMIDGFDNVLLELSDGSREIGPQVADSNAELIEFLVFLASRAETSTREFSESNPTMDLRLDDGSRLAASAWVCPRPQVNIRRHRLVQVSLQDLVDLDMLTPTAASFLAAAVRARKSIVVSGAQGAGKTTLVRALCAEIDAWEPIGTFETELELFLHDLHTQHRMVRAWEHRPGSGEIGPSGHRPGEFTLDQALSGSYRYNLARQIVGEVRGKEVWPMIKAMESGTGSISTTHASDAVAAIRKLVTCAMEAGPHITAELATAKLAATIDLVVHITLTTSRAQPGAAAVRTRQVAEIVAVSPGEQTTGYATTHVFTPGKDGAAVPGVLPDEYRELTAHGFDLTTYLNARPRSPEVA</sequence>
<evidence type="ECO:0000256" key="1">
    <source>
        <dbReference type="ARBA" id="ARBA00006611"/>
    </source>
</evidence>
<dbReference type="CDD" id="cd01130">
    <property type="entry name" value="VirB11-like_ATPase"/>
    <property type="match status" value="1"/>
</dbReference>
<organism evidence="3 4">
    <name type="scientific">Pengzhenrongella sicca</name>
    <dbReference type="NCBI Taxonomy" id="2819238"/>
    <lineage>
        <taxon>Bacteria</taxon>
        <taxon>Bacillati</taxon>
        <taxon>Actinomycetota</taxon>
        <taxon>Actinomycetes</taxon>
        <taxon>Micrococcales</taxon>
        <taxon>Pengzhenrongella</taxon>
    </lineage>
</organism>
<dbReference type="EMBL" id="CP071868">
    <property type="protein sequence ID" value="QTE28577.1"/>
    <property type="molecule type" value="Genomic_DNA"/>
</dbReference>
<dbReference type="InterPro" id="IPR027417">
    <property type="entry name" value="P-loop_NTPase"/>
</dbReference>
<dbReference type="KEGG" id="psic:J4E96_14555"/>
<comment type="similarity">
    <text evidence="1">Belongs to the GSP E family.</text>
</comment>
<dbReference type="AlphaFoldDB" id="A0A8A4ZDL4"/>
<evidence type="ECO:0000313" key="3">
    <source>
        <dbReference type="EMBL" id="QTE28577.1"/>
    </source>
</evidence>
<evidence type="ECO:0000313" key="4">
    <source>
        <dbReference type="Proteomes" id="UP000663937"/>
    </source>
</evidence>
<dbReference type="InterPro" id="IPR001482">
    <property type="entry name" value="T2SS/T4SS_dom"/>
</dbReference>
<keyword evidence="4" id="KW-1185">Reference proteome</keyword>
<dbReference type="SUPFAM" id="SSF52540">
    <property type="entry name" value="P-loop containing nucleoside triphosphate hydrolases"/>
    <property type="match status" value="1"/>
</dbReference>
<dbReference type="Pfam" id="PF00437">
    <property type="entry name" value="T2SSE"/>
    <property type="match status" value="1"/>
</dbReference>
<name>A0A8A4ZDL4_9MICO</name>
<proteinExistence type="inferred from homology"/>
<evidence type="ECO:0000259" key="2">
    <source>
        <dbReference type="Pfam" id="PF00437"/>
    </source>
</evidence>
<feature type="domain" description="Bacterial type II secretion system protein E" evidence="2">
    <location>
        <begin position="186"/>
        <end position="386"/>
    </location>
</feature>
<accession>A0A8A4ZDL4</accession>
<dbReference type="GO" id="GO:0016887">
    <property type="term" value="F:ATP hydrolysis activity"/>
    <property type="evidence" value="ECO:0007669"/>
    <property type="project" value="InterPro"/>
</dbReference>
<dbReference type="Gene3D" id="3.30.450.380">
    <property type="match status" value="1"/>
</dbReference>
<dbReference type="InterPro" id="IPR050921">
    <property type="entry name" value="T4SS_GSP_E_ATPase"/>
</dbReference>
<gene>
    <name evidence="3" type="ORF">J4E96_14555</name>
</gene>
<dbReference type="Gene3D" id="3.40.50.300">
    <property type="entry name" value="P-loop containing nucleotide triphosphate hydrolases"/>
    <property type="match status" value="1"/>
</dbReference>
<dbReference type="PANTHER" id="PTHR30486">
    <property type="entry name" value="TWITCHING MOTILITY PROTEIN PILT"/>
    <property type="match status" value="1"/>
</dbReference>